<keyword evidence="4" id="KW-0808">Transferase</keyword>
<accession>A0AA87Y4D2</accession>
<feature type="domain" description="Acyltransferase 3" evidence="2">
    <location>
        <begin position="24"/>
        <end position="345"/>
    </location>
</feature>
<evidence type="ECO:0000313" key="5">
    <source>
        <dbReference type="Proteomes" id="UP000619512"/>
    </source>
</evidence>
<dbReference type="RefSeq" id="WP_229466723.1">
    <property type="nucleotide sequence ID" value="NZ_BMWW01000001.1"/>
</dbReference>
<keyword evidence="4" id="KW-0012">Acyltransferase</keyword>
<keyword evidence="1" id="KW-0472">Membrane</keyword>
<evidence type="ECO:0000259" key="3">
    <source>
        <dbReference type="Pfam" id="PF19040"/>
    </source>
</evidence>
<dbReference type="EMBL" id="BMWW01000001">
    <property type="protein sequence ID" value="GGY73576.1"/>
    <property type="molecule type" value="Genomic_DNA"/>
</dbReference>
<comment type="caution">
    <text evidence="4">The sequence shown here is derived from an EMBL/GenBank/DDBJ whole genome shotgun (WGS) entry which is preliminary data.</text>
</comment>
<organism evidence="4 5">
    <name type="scientific">Pseudoduganella plicata</name>
    <dbReference type="NCBI Taxonomy" id="321984"/>
    <lineage>
        <taxon>Bacteria</taxon>
        <taxon>Pseudomonadati</taxon>
        <taxon>Pseudomonadota</taxon>
        <taxon>Betaproteobacteria</taxon>
        <taxon>Burkholderiales</taxon>
        <taxon>Oxalobacteraceae</taxon>
        <taxon>Telluria group</taxon>
        <taxon>Pseudoduganella</taxon>
    </lineage>
</organism>
<feature type="transmembrane region" description="Helical" evidence="1">
    <location>
        <begin position="28"/>
        <end position="46"/>
    </location>
</feature>
<dbReference type="GO" id="GO:0016747">
    <property type="term" value="F:acyltransferase activity, transferring groups other than amino-acyl groups"/>
    <property type="evidence" value="ECO:0007669"/>
    <property type="project" value="InterPro"/>
</dbReference>
<dbReference type="GO" id="GO:0016020">
    <property type="term" value="C:membrane"/>
    <property type="evidence" value="ECO:0007669"/>
    <property type="project" value="TreeGrafter"/>
</dbReference>
<sequence>MKRDSQITLERPAFTHDKLAYRPDIDGLRALAVLGVLIFHAFPGALPGGFTGVDIFFVISGFLITRIIAGEAAQGHFSIAAFYGRRIQRIFPALILVMVCCVAFGWFALFPDELKMLGKHVFGGSAFLSNIFLWREVGYFDTAAETKPLLHLWSLGIEEQFYVAWPLLILWAAPRRKILLCAGILAALSFALNVGGIRAFPSATFYLPAARAWELLAGAVLACAGAVAALGDRASKRQLDLISLLGLLMIALSYGLVSKGRAFPGWWALLPVAGAVLLIAAGPYGLVNRVLGSKALVGIGLISYPLYLWHWPLLSFAQIVESGTPSATLRGAALAIAVLLAWATWRLLERPLRGWRTPRARVAMLSAAMVAVAAGGALLYVKDGLPQRRAIAESERMQKALILVEDVANAAACKQRYGFDTLYKYCLQTWPERNPTVALIGDSHAYHVSAGLGAWYKKQGENMVMFGTRIPYWGLDPASGDEYQAVTQRMLELALEIPTIHTVLISTAAKLSDGNTVHMAALRETLRRYTQAGKKVIFLHDVPALGFEPRSCIRRPGIASSTTRHDCSISRAEFERNTAEHERLLAAILAEFPAVQQFRPAEALCDAKRCRVDVGGTLMYRDNNHLSYEGDLRVGAAFAAAQASHSSSK</sequence>
<dbReference type="InterPro" id="IPR050879">
    <property type="entry name" value="Acyltransferase_3"/>
</dbReference>
<feature type="transmembrane region" description="Helical" evidence="1">
    <location>
        <begin position="329"/>
        <end position="348"/>
    </location>
</feature>
<feature type="transmembrane region" description="Helical" evidence="1">
    <location>
        <begin position="360"/>
        <end position="381"/>
    </location>
</feature>
<keyword evidence="1" id="KW-0812">Transmembrane</keyword>
<keyword evidence="1" id="KW-1133">Transmembrane helix</keyword>
<feature type="transmembrane region" description="Helical" evidence="1">
    <location>
        <begin position="291"/>
        <end position="309"/>
    </location>
</feature>
<dbReference type="InterPro" id="IPR043968">
    <property type="entry name" value="SGNH"/>
</dbReference>
<reference evidence="4" key="2">
    <citation type="submission" date="2022-12" db="EMBL/GenBank/DDBJ databases">
        <authorList>
            <person name="Sun Q."/>
            <person name="Kim S."/>
        </authorList>
    </citation>
    <scope>NUCLEOTIDE SEQUENCE</scope>
    <source>
        <strain evidence="4">KCTC 12344</strain>
    </source>
</reference>
<dbReference type="Proteomes" id="UP000619512">
    <property type="component" value="Unassembled WGS sequence"/>
</dbReference>
<dbReference type="GO" id="GO:0009103">
    <property type="term" value="P:lipopolysaccharide biosynthetic process"/>
    <property type="evidence" value="ECO:0007669"/>
    <property type="project" value="TreeGrafter"/>
</dbReference>
<dbReference type="PANTHER" id="PTHR23028:SF53">
    <property type="entry name" value="ACYL_TRANSF_3 DOMAIN-CONTAINING PROTEIN"/>
    <property type="match status" value="1"/>
</dbReference>
<feature type="transmembrane region" description="Helical" evidence="1">
    <location>
        <begin position="150"/>
        <end position="171"/>
    </location>
</feature>
<dbReference type="Pfam" id="PF01757">
    <property type="entry name" value="Acyl_transf_3"/>
    <property type="match status" value="1"/>
</dbReference>
<gene>
    <name evidence="4" type="ORF">GCM10007388_02180</name>
</gene>
<evidence type="ECO:0000313" key="4">
    <source>
        <dbReference type="EMBL" id="GGY73576.1"/>
    </source>
</evidence>
<dbReference type="InterPro" id="IPR002656">
    <property type="entry name" value="Acyl_transf_3_dom"/>
</dbReference>
<proteinExistence type="predicted"/>
<feature type="transmembrane region" description="Helical" evidence="1">
    <location>
        <begin position="263"/>
        <end position="284"/>
    </location>
</feature>
<feature type="domain" description="SGNH" evidence="3">
    <location>
        <begin position="422"/>
        <end position="639"/>
    </location>
</feature>
<dbReference type="Pfam" id="PF19040">
    <property type="entry name" value="SGNH"/>
    <property type="match status" value="1"/>
</dbReference>
<feature type="transmembrane region" description="Helical" evidence="1">
    <location>
        <begin position="52"/>
        <end position="69"/>
    </location>
</feature>
<protein>
    <submittedName>
        <fullName evidence="4">Acyltransferase</fullName>
    </submittedName>
</protein>
<evidence type="ECO:0000259" key="2">
    <source>
        <dbReference type="Pfam" id="PF01757"/>
    </source>
</evidence>
<dbReference type="AlphaFoldDB" id="A0AA87Y4D2"/>
<feature type="transmembrane region" description="Helical" evidence="1">
    <location>
        <begin position="178"/>
        <end position="200"/>
    </location>
</feature>
<feature type="transmembrane region" description="Helical" evidence="1">
    <location>
        <begin position="212"/>
        <end position="231"/>
    </location>
</feature>
<dbReference type="PANTHER" id="PTHR23028">
    <property type="entry name" value="ACETYLTRANSFERASE"/>
    <property type="match status" value="1"/>
</dbReference>
<feature type="transmembrane region" description="Helical" evidence="1">
    <location>
        <begin position="90"/>
        <end position="109"/>
    </location>
</feature>
<name>A0AA87Y4D2_9BURK</name>
<feature type="transmembrane region" description="Helical" evidence="1">
    <location>
        <begin position="238"/>
        <end position="257"/>
    </location>
</feature>
<evidence type="ECO:0000256" key="1">
    <source>
        <dbReference type="SAM" id="Phobius"/>
    </source>
</evidence>
<reference evidence="4" key="1">
    <citation type="journal article" date="2014" name="Int. J. Syst. Evol. Microbiol.">
        <title>Complete genome sequence of Corynebacterium casei LMG S-19264T (=DSM 44701T), isolated from a smear-ripened cheese.</title>
        <authorList>
            <consortium name="US DOE Joint Genome Institute (JGI-PGF)"/>
            <person name="Walter F."/>
            <person name="Albersmeier A."/>
            <person name="Kalinowski J."/>
            <person name="Ruckert C."/>
        </authorList>
    </citation>
    <scope>NUCLEOTIDE SEQUENCE</scope>
    <source>
        <strain evidence="4">KCTC 12344</strain>
    </source>
</reference>